<keyword evidence="3" id="KW-1185">Reference proteome</keyword>
<name>A0A0N7KNM5_ORYSJ</name>
<evidence type="ECO:0000256" key="1">
    <source>
        <dbReference type="SAM" id="MobiDB-lite"/>
    </source>
</evidence>
<reference evidence="2 3" key="2">
    <citation type="journal article" date="2013" name="Plant Cell Physiol.">
        <title>Rice Annotation Project Database (RAP-DB): an integrative and interactive database for rice genomics.</title>
        <authorList>
            <person name="Sakai H."/>
            <person name="Lee S.S."/>
            <person name="Tanaka T."/>
            <person name="Numa H."/>
            <person name="Kim J."/>
            <person name="Kawahara Y."/>
            <person name="Wakimoto H."/>
            <person name="Yang C.C."/>
            <person name="Iwamoto M."/>
            <person name="Abe T."/>
            <person name="Yamada Y."/>
            <person name="Muto A."/>
            <person name="Inokuchi H."/>
            <person name="Ikemura T."/>
            <person name="Matsumoto T."/>
            <person name="Sasaki T."/>
            <person name="Itoh T."/>
        </authorList>
    </citation>
    <scope>NUCLEOTIDE SEQUENCE [LARGE SCALE GENOMIC DNA]</scope>
    <source>
        <strain evidence="3">cv. Nipponbare</strain>
    </source>
</reference>
<dbReference type="Proteomes" id="UP000059680">
    <property type="component" value="Chromosome 7"/>
</dbReference>
<dbReference type="InParanoid" id="A0A0N7KNM5"/>
<accession>A0A0N7KNM5</accession>
<reference evidence="3" key="1">
    <citation type="journal article" date="2005" name="Nature">
        <title>The map-based sequence of the rice genome.</title>
        <authorList>
            <consortium name="International rice genome sequencing project (IRGSP)"/>
            <person name="Matsumoto T."/>
            <person name="Wu J."/>
            <person name="Kanamori H."/>
            <person name="Katayose Y."/>
            <person name="Fujisawa M."/>
            <person name="Namiki N."/>
            <person name="Mizuno H."/>
            <person name="Yamamoto K."/>
            <person name="Antonio B.A."/>
            <person name="Baba T."/>
            <person name="Sakata K."/>
            <person name="Nagamura Y."/>
            <person name="Aoki H."/>
            <person name="Arikawa K."/>
            <person name="Arita K."/>
            <person name="Bito T."/>
            <person name="Chiden Y."/>
            <person name="Fujitsuka N."/>
            <person name="Fukunaka R."/>
            <person name="Hamada M."/>
            <person name="Harada C."/>
            <person name="Hayashi A."/>
            <person name="Hijishita S."/>
            <person name="Honda M."/>
            <person name="Hosokawa S."/>
            <person name="Ichikawa Y."/>
            <person name="Idonuma A."/>
            <person name="Iijima M."/>
            <person name="Ikeda M."/>
            <person name="Ikeno M."/>
            <person name="Ito K."/>
            <person name="Ito S."/>
            <person name="Ito T."/>
            <person name="Ito Y."/>
            <person name="Ito Y."/>
            <person name="Iwabuchi A."/>
            <person name="Kamiya K."/>
            <person name="Karasawa W."/>
            <person name="Kurita K."/>
            <person name="Katagiri S."/>
            <person name="Kikuta A."/>
            <person name="Kobayashi H."/>
            <person name="Kobayashi N."/>
            <person name="Machita K."/>
            <person name="Maehara T."/>
            <person name="Masukawa M."/>
            <person name="Mizubayashi T."/>
            <person name="Mukai Y."/>
            <person name="Nagasaki H."/>
            <person name="Nagata Y."/>
            <person name="Naito S."/>
            <person name="Nakashima M."/>
            <person name="Nakama Y."/>
            <person name="Nakamichi Y."/>
            <person name="Nakamura M."/>
            <person name="Meguro A."/>
            <person name="Negishi M."/>
            <person name="Ohta I."/>
            <person name="Ohta T."/>
            <person name="Okamoto M."/>
            <person name="Ono N."/>
            <person name="Saji S."/>
            <person name="Sakaguchi M."/>
            <person name="Sakai K."/>
            <person name="Shibata M."/>
            <person name="Shimokawa T."/>
            <person name="Song J."/>
            <person name="Takazaki Y."/>
            <person name="Terasawa K."/>
            <person name="Tsugane M."/>
            <person name="Tsuji K."/>
            <person name="Ueda S."/>
            <person name="Waki K."/>
            <person name="Yamagata H."/>
            <person name="Yamamoto M."/>
            <person name="Yamamoto S."/>
            <person name="Yamane H."/>
            <person name="Yoshiki S."/>
            <person name="Yoshihara R."/>
            <person name="Yukawa K."/>
            <person name="Zhong H."/>
            <person name="Yano M."/>
            <person name="Yuan Q."/>
            <person name="Ouyang S."/>
            <person name="Liu J."/>
            <person name="Jones K.M."/>
            <person name="Gansberger K."/>
            <person name="Moffat K."/>
            <person name="Hill J."/>
            <person name="Bera J."/>
            <person name="Fadrosh D."/>
            <person name="Jin S."/>
            <person name="Johri S."/>
            <person name="Kim M."/>
            <person name="Overton L."/>
            <person name="Reardon M."/>
            <person name="Tsitrin T."/>
            <person name="Vuong H."/>
            <person name="Weaver B."/>
            <person name="Ciecko A."/>
            <person name="Tallon L."/>
            <person name="Jackson J."/>
            <person name="Pai G."/>
            <person name="Aken S.V."/>
            <person name="Utterback T."/>
            <person name="Reidmuller S."/>
            <person name="Feldblyum T."/>
            <person name="Hsiao J."/>
            <person name="Zismann V."/>
            <person name="Iobst S."/>
            <person name="de Vazeille A.R."/>
            <person name="Buell C.R."/>
            <person name="Ying K."/>
            <person name="Li Y."/>
            <person name="Lu T."/>
            <person name="Huang Y."/>
            <person name="Zhao Q."/>
            <person name="Feng Q."/>
            <person name="Zhang L."/>
            <person name="Zhu J."/>
            <person name="Weng Q."/>
            <person name="Mu J."/>
            <person name="Lu Y."/>
            <person name="Fan D."/>
            <person name="Liu Y."/>
            <person name="Guan J."/>
            <person name="Zhang Y."/>
            <person name="Yu S."/>
            <person name="Liu X."/>
            <person name="Zhang Y."/>
            <person name="Hong G."/>
            <person name="Han B."/>
            <person name="Choisne N."/>
            <person name="Demange N."/>
            <person name="Orjeda G."/>
            <person name="Samain S."/>
            <person name="Cattolico L."/>
            <person name="Pelletier E."/>
            <person name="Couloux A."/>
            <person name="Segurens B."/>
            <person name="Wincker P."/>
            <person name="D'Hont A."/>
            <person name="Scarpelli C."/>
            <person name="Weissenbach J."/>
            <person name="Salanoubat M."/>
            <person name="Quetier F."/>
            <person name="Yu Y."/>
            <person name="Kim H.R."/>
            <person name="Rambo T."/>
            <person name="Currie J."/>
            <person name="Collura K."/>
            <person name="Luo M."/>
            <person name="Yang T."/>
            <person name="Ammiraju J.S.S."/>
            <person name="Engler F."/>
            <person name="Soderlund C."/>
            <person name="Wing R.A."/>
            <person name="Palmer L.E."/>
            <person name="de la Bastide M."/>
            <person name="Spiegel L."/>
            <person name="Nascimento L."/>
            <person name="Zutavern T."/>
            <person name="O'Shaughnessy A."/>
            <person name="Dike S."/>
            <person name="Dedhia N."/>
            <person name="Preston R."/>
            <person name="Balija V."/>
            <person name="McCombie W.R."/>
            <person name="Chow T."/>
            <person name="Chen H."/>
            <person name="Chung M."/>
            <person name="Chen C."/>
            <person name="Shaw J."/>
            <person name="Wu H."/>
            <person name="Hsiao K."/>
            <person name="Chao Y."/>
            <person name="Chu M."/>
            <person name="Cheng C."/>
            <person name="Hour A."/>
            <person name="Lee P."/>
            <person name="Lin S."/>
            <person name="Lin Y."/>
            <person name="Liou J."/>
            <person name="Liu S."/>
            <person name="Hsing Y."/>
            <person name="Raghuvanshi S."/>
            <person name="Mohanty A."/>
            <person name="Bharti A.K."/>
            <person name="Gaur A."/>
            <person name="Gupta V."/>
            <person name="Kumar D."/>
            <person name="Ravi V."/>
            <person name="Vij S."/>
            <person name="Kapur A."/>
            <person name="Khurana P."/>
            <person name="Khurana P."/>
            <person name="Khurana J.P."/>
            <person name="Tyagi A.K."/>
            <person name="Gaikwad K."/>
            <person name="Singh A."/>
            <person name="Dalal V."/>
            <person name="Srivastava S."/>
            <person name="Dixit A."/>
            <person name="Pal A.K."/>
            <person name="Ghazi I.A."/>
            <person name="Yadav M."/>
            <person name="Pandit A."/>
            <person name="Bhargava A."/>
            <person name="Sureshbabu K."/>
            <person name="Batra K."/>
            <person name="Sharma T.R."/>
            <person name="Mohapatra T."/>
            <person name="Singh N.K."/>
            <person name="Messing J."/>
            <person name="Nelson A.B."/>
            <person name="Fuks G."/>
            <person name="Kavchok S."/>
            <person name="Keizer G."/>
            <person name="Linton E."/>
            <person name="Llaca V."/>
            <person name="Song R."/>
            <person name="Tanyolac B."/>
            <person name="Young S."/>
            <person name="Ho-Il K."/>
            <person name="Hahn J.H."/>
            <person name="Sangsakoo G."/>
            <person name="Vanavichit A."/>
            <person name="de Mattos Luiz.A.T."/>
            <person name="Zimmer P.D."/>
            <person name="Malone G."/>
            <person name="Dellagostin O."/>
            <person name="de Oliveira A.C."/>
            <person name="Bevan M."/>
            <person name="Bancroft I."/>
            <person name="Minx P."/>
            <person name="Cordum H."/>
            <person name="Wilson R."/>
            <person name="Cheng Z."/>
            <person name="Jin W."/>
            <person name="Jiang J."/>
            <person name="Leong S.A."/>
            <person name="Iwama H."/>
            <person name="Gojobori T."/>
            <person name="Itoh T."/>
            <person name="Niimura Y."/>
            <person name="Fujii Y."/>
            <person name="Habara T."/>
            <person name="Sakai H."/>
            <person name="Sato Y."/>
            <person name="Wilson G."/>
            <person name="Kumar K."/>
            <person name="McCouch S."/>
            <person name="Juretic N."/>
            <person name="Hoen D."/>
            <person name="Wright S."/>
            <person name="Bruskiewich R."/>
            <person name="Bureau T."/>
            <person name="Miyao A."/>
            <person name="Hirochika H."/>
            <person name="Nishikawa T."/>
            <person name="Kadowaki K."/>
            <person name="Sugiura M."/>
            <person name="Burr B."/>
            <person name="Sasaki T."/>
        </authorList>
    </citation>
    <scope>NUCLEOTIDE SEQUENCE [LARGE SCALE GENOMIC DNA]</scope>
    <source>
        <strain evidence="3">cv. Nipponbare</strain>
    </source>
</reference>
<proteinExistence type="predicted"/>
<protein>
    <submittedName>
        <fullName evidence="2">Os07g0549300 protein</fullName>
    </submittedName>
</protein>
<dbReference type="AlphaFoldDB" id="A0A0N7KNM5"/>
<feature type="region of interest" description="Disordered" evidence="1">
    <location>
        <begin position="19"/>
        <end position="44"/>
    </location>
</feature>
<feature type="non-terminal residue" evidence="2">
    <location>
        <position position="161"/>
    </location>
</feature>
<reference evidence="2 3" key="3">
    <citation type="journal article" date="2013" name="Rice">
        <title>Improvement of the Oryza sativa Nipponbare reference genome using next generation sequence and optical map data.</title>
        <authorList>
            <person name="Kawahara Y."/>
            <person name="de la Bastide M."/>
            <person name="Hamilton J.P."/>
            <person name="Kanamori H."/>
            <person name="McCombie W.R."/>
            <person name="Ouyang S."/>
            <person name="Schwartz D.C."/>
            <person name="Tanaka T."/>
            <person name="Wu J."/>
            <person name="Zhou S."/>
            <person name="Childs K.L."/>
            <person name="Davidson R.M."/>
            <person name="Lin H."/>
            <person name="Quesada-Ocampo L."/>
            <person name="Vaillancourt B."/>
            <person name="Sakai H."/>
            <person name="Lee S.S."/>
            <person name="Kim J."/>
            <person name="Numa H."/>
            <person name="Itoh T."/>
            <person name="Buell C.R."/>
            <person name="Matsumoto T."/>
        </authorList>
    </citation>
    <scope>NUCLEOTIDE SEQUENCE [LARGE SCALE GENOMIC DNA]</scope>
    <source>
        <strain evidence="3">cv. Nipponbare</strain>
    </source>
</reference>
<dbReference type="EMBL" id="AP014963">
    <property type="protein sequence ID" value="BAT02034.1"/>
    <property type="molecule type" value="Genomic_DNA"/>
</dbReference>
<feature type="region of interest" description="Disordered" evidence="1">
    <location>
        <begin position="63"/>
        <end position="82"/>
    </location>
</feature>
<evidence type="ECO:0000313" key="3">
    <source>
        <dbReference type="Proteomes" id="UP000059680"/>
    </source>
</evidence>
<dbReference type="Gramene" id="Os07t0549300-00">
    <property type="protein sequence ID" value="Os07t0549300-00"/>
    <property type="gene ID" value="Os07g0549300"/>
</dbReference>
<organism evidence="2 3">
    <name type="scientific">Oryza sativa subsp. japonica</name>
    <name type="common">Rice</name>
    <dbReference type="NCBI Taxonomy" id="39947"/>
    <lineage>
        <taxon>Eukaryota</taxon>
        <taxon>Viridiplantae</taxon>
        <taxon>Streptophyta</taxon>
        <taxon>Embryophyta</taxon>
        <taxon>Tracheophyta</taxon>
        <taxon>Spermatophyta</taxon>
        <taxon>Magnoliopsida</taxon>
        <taxon>Liliopsida</taxon>
        <taxon>Poales</taxon>
        <taxon>Poaceae</taxon>
        <taxon>BOP clade</taxon>
        <taxon>Oryzoideae</taxon>
        <taxon>Oryzeae</taxon>
        <taxon>Oryzinae</taxon>
        <taxon>Oryza</taxon>
        <taxon>Oryza sativa</taxon>
    </lineage>
</organism>
<gene>
    <name evidence="2" type="ordered locus">Os07g0549300</name>
    <name evidence="2" type="ORF">OSNPB_070549300</name>
</gene>
<evidence type="ECO:0000313" key="2">
    <source>
        <dbReference type="EMBL" id="BAT02034.1"/>
    </source>
</evidence>
<dbReference type="PaxDb" id="39947-A0A0N7KNM5"/>
<sequence>RAALDRRRCDPRRLLAAVAAPRVPRPAPPSTANAGAGGHAASTPPRSRFLAAVATTHAALDCRHLRRSRSPSSEGNLDPGGIKREFRDMHLASAEFFLALIRPPTPPLVTTATEVDLSPLPPPPSSTPPSPSIGTAVQVPSCITPTSPFSLYPTLITRLLH</sequence>